<dbReference type="OrthoDB" id="3539199at2759"/>
<dbReference type="AlphaFoldDB" id="A0A4Y8D6E2"/>
<comment type="caution">
    <text evidence="1">The sequence shown here is derived from an EMBL/GenBank/DDBJ whole genome shotgun (WGS) entry which is preliminary data.</text>
</comment>
<name>A0A4Y8D6E2_9HELO</name>
<accession>A0A4Y8D6E2</accession>
<evidence type="ECO:0000313" key="2">
    <source>
        <dbReference type="Proteomes" id="UP000297299"/>
    </source>
</evidence>
<gene>
    <name evidence="1" type="ORF">BOTCAL_0125g00230</name>
</gene>
<dbReference type="EMBL" id="PHWZ01000125">
    <property type="protein sequence ID" value="TEY67459.1"/>
    <property type="molecule type" value="Genomic_DNA"/>
</dbReference>
<evidence type="ECO:0000313" key="1">
    <source>
        <dbReference type="EMBL" id="TEY67459.1"/>
    </source>
</evidence>
<reference evidence="1 2" key="1">
    <citation type="submission" date="2017-11" db="EMBL/GenBank/DDBJ databases">
        <title>Comparative genomics of Botrytis spp.</title>
        <authorList>
            <person name="Valero-Jimenez C.A."/>
            <person name="Tapia P."/>
            <person name="Veloso J."/>
            <person name="Silva-Moreno E."/>
            <person name="Staats M."/>
            <person name="Valdes J.H."/>
            <person name="Van Kan J.A.L."/>
        </authorList>
    </citation>
    <scope>NUCLEOTIDE SEQUENCE [LARGE SCALE GENOMIC DNA]</scope>
    <source>
        <strain evidence="1 2">MUCL2830</strain>
    </source>
</reference>
<protein>
    <submittedName>
        <fullName evidence="1">Uncharacterized protein</fullName>
    </submittedName>
</protein>
<sequence length="118" mass="13387">MQARTEGLKHYKLLEWVPETSKGKERLIKVPEQPAKTCINWEVDRIVINDFKIFWVNSWIPCSNAVADAYKNLKLHDDDRSSAYDLAQKLIDNGVKFLAVGTGNDGDNIGVFFGTVYP</sequence>
<organism evidence="1 2">
    <name type="scientific">Botryotinia calthae</name>
    <dbReference type="NCBI Taxonomy" id="38488"/>
    <lineage>
        <taxon>Eukaryota</taxon>
        <taxon>Fungi</taxon>
        <taxon>Dikarya</taxon>
        <taxon>Ascomycota</taxon>
        <taxon>Pezizomycotina</taxon>
        <taxon>Leotiomycetes</taxon>
        <taxon>Helotiales</taxon>
        <taxon>Sclerotiniaceae</taxon>
        <taxon>Botryotinia</taxon>
    </lineage>
</organism>
<dbReference type="Proteomes" id="UP000297299">
    <property type="component" value="Unassembled WGS sequence"/>
</dbReference>
<proteinExistence type="predicted"/>
<keyword evidence="2" id="KW-1185">Reference proteome</keyword>